<evidence type="ECO:0000259" key="8">
    <source>
        <dbReference type="Pfam" id="PF00117"/>
    </source>
</evidence>
<dbReference type="FunFam" id="3.40.50.880:FF:000003">
    <property type="entry name" value="Anthranilate synthase component II"/>
    <property type="match status" value="1"/>
</dbReference>
<evidence type="ECO:0000256" key="2">
    <source>
        <dbReference type="ARBA" id="ARBA00011743"/>
    </source>
</evidence>
<gene>
    <name evidence="9" type="primary">trpG</name>
    <name evidence="9" type="ORF">BQ776_9</name>
    <name evidence="10" type="ORF">J0165_9</name>
</gene>
<dbReference type="PROSITE" id="PS51273">
    <property type="entry name" value="GATASE_TYPE_1"/>
    <property type="match status" value="1"/>
</dbReference>
<evidence type="ECO:0000256" key="1">
    <source>
        <dbReference type="ARBA" id="ARBA00004873"/>
    </source>
</evidence>
<dbReference type="SUPFAM" id="SSF52317">
    <property type="entry name" value="Class I glutamine amidotransferase-like"/>
    <property type="match status" value="1"/>
</dbReference>
<evidence type="ECO:0000256" key="3">
    <source>
        <dbReference type="ARBA" id="ARBA00012266"/>
    </source>
</evidence>
<dbReference type="InterPro" id="IPR006221">
    <property type="entry name" value="TrpG/PapA_dom"/>
</dbReference>
<comment type="pathway">
    <text evidence="1">Amino-acid biosynthesis; L-tryptophan biosynthesis; L-tryptophan from chorismate: step 1/5.</text>
</comment>
<dbReference type="Gene3D" id="3.40.50.880">
    <property type="match status" value="1"/>
</dbReference>
<dbReference type="CDD" id="cd01743">
    <property type="entry name" value="GATase1_Anthranilate_Synthase"/>
    <property type="match status" value="1"/>
</dbReference>
<keyword evidence="9" id="KW-0934">Plastid</keyword>
<sequence length="190" mass="21121">MIIIIDNYDSFTYNLAQYISELGILTKVYRNDSITLEQIEKLSPSAIIISPGPGSPLSSGISLDIIRNLYTKIPILGVCLGHQAIAMIFGGYIIHAPQPIHGKTSSVYHDSKGVFQGLPNPLNVTRYHSLVMSPEDISKQLEITAWTDEGIVMACKHKIYSNVQGIQFHPESLWTDHGRQLLNNFISNLD</sequence>
<keyword evidence="9" id="KW-0150">Chloroplast</keyword>
<dbReference type="GO" id="GO:0005829">
    <property type="term" value="C:cytosol"/>
    <property type="evidence" value="ECO:0007669"/>
    <property type="project" value="TreeGrafter"/>
</dbReference>
<evidence type="ECO:0000313" key="10">
    <source>
        <dbReference type="EMBL" id="SCW23906.1"/>
    </source>
</evidence>
<dbReference type="PANTHER" id="PTHR43418">
    <property type="entry name" value="MULTIFUNCTIONAL TRYPTOPHAN BIOSYNTHESIS PROTEIN-RELATED"/>
    <property type="match status" value="1"/>
</dbReference>
<dbReference type="GO" id="GO:0004049">
    <property type="term" value="F:anthranilate synthase activity"/>
    <property type="evidence" value="ECO:0007669"/>
    <property type="project" value="UniProtKB-EC"/>
</dbReference>
<dbReference type="PRINTS" id="PR00097">
    <property type="entry name" value="ANTSNTHASEII"/>
</dbReference>
<keyword evidence="5" id="KW-0822">Tryptophan biosynthesis</keyword>
<comment type="subunit">
    <text evidence="2">Tetramer of two components I and two components II.</text>
</comment>
<dbReference type="EC" id="4.1.3.27" evidence="3"/>
<dbReference type="AlphaFoldDB" id="A0A1G4NR50"/>
<evidence type="ECO:0000256" key="6">
    <source>
        <dbReference type="ARBA" id="ARBA00022962"/>
    </source>
</evidence>
<dbReference type="PRINTS" id="PR00099">
    <property type="entry name" value="CPSGATASE"/>
</dbReference>
<dbReference type="PANTHER" id="PTHR43418:SF4">
    <property type="entry name" value="MULTIFUNCTIONAL TRYPTOPHAN BIOSYNTHESIS PROTEIN"/>
    <property type="match status" value="1"/>
</dbReference>
<dbReference type="EMBL" id="LT622876">
    <property type="protein sequence ID" value="SCW23906.1"/>
    <property type="molecule type" value="Genomic_DNA"/>
</dbReference>
<dbReference type="InterPro" id="IPR017926">
    <property type="entry name" value="GATASE"/>
</dbReference>
<geneLocation type="chloroplast" evidence="9"/>
<evidence type="ECO:0000256" key="4">
    <source>
        <dbReference type="ARBA" id="ARBA00020654"/>
    </source>
</evidence>
<dbReference type="InterPro" id="IPR050472">
    <property type="entry name" value="Anth_synth/Amidotransfase"/>
</dbReference>
<dbReference type="InterPro" id="IPR029062">
    <property type="entry name" value="Class_I_gatase-like"/>
</dbReference>
<name>A0A1G4NR50_9FLOR</name>
<reference evidence="10" key="3">
    <citation type="submission" date="2016-10" db="EMBL/GenBank/DDBJ databases">
        <authorList>
            <person name="de Groot N.N."/>
        </authorList>
    </citation>
    <scope>NUCLEOTIDE SEQUENCE</scope>
    <source>
        <strain evidence="10">J.0165</strain>
    </source>
</reference>
<keyword evidence="5" id="KW-0028">Amino-acid biosynthesis</keyword>
<evidence type="ECO:0000313" key="9">
    <source>
        <dbReference type="EMBL" id="SCW21046.1"/>
    </source>
</evidence>
<keyword evidence="5" id="KW-0057">Aromatic amino acid biosynthesis</keyword>
<dbReference type="PRINTS" id="PR00096">
    <property type="entry name" value="GATASE"/>
</dbReference>
<keyword evidence="6" id="KW-0315">Glutamine amidotransferase</keyword>
<dbReference type="NCBIfam" id="TIGR00566">
    <property type="entry name" value="trpG_papA"/>
    <property type="match status" value="1"/>
</dbReference>
<dbReference type="RefSeq" id="YP_009312792.1">
    <property type="nucleotide sequence ID" value="NC_031654.1"/>
</dbReference>
<dbReference type="Pfam" id="PF00117">
    <property type="entry name" value="GATase"/>
    <property type="match status" value="1"/>
</dbReference>
<protein>
    <recommendedName>
        <fullName evidence="4">Anthranilate synthase component 2</fullName>
        <ecNumber evidence="3">4.1.3.27</ecNumber>
    </recommendedName>
    <alternativeName>
        <fullName evidence="7">Anthranilate synthase, glutamine amidotransferase component</fullName>
    </alternativeName>
</protein>
<organism evidence="9">
    <name type="scientific">Helminthora furcellata</name>
    <dbReference type="NCBI Taxonomy" id="1884666"/>
    <lineage>
        <taxon>Eukaryota</taxon>
        <taxon>Rhodophyta</taxon>
        <taxon>Florideophyceae</taxon>
        <taxon>Nemaliophycidae</taxon>
        <taxon>Nemaliales</taxon>
        <taxon>Liagoraceae</taxon>
        <taxon>Helminthora</taxon>
    </lineage>
</organism>
<proteinExistence type="predicted"/>
<reference evidence="9" key="1">
    <citation type="submission" date="2016-08" db="EMBL/GenBank/DDBJ databases">
        <authorList>
            <person name="Seilhamer J.J."/>
        </authorList>
    </citation>
    <scope>NUCLEOTIDE SEQUENCE</scope>
    <source>
        <strain evidence="9">J.0165</strain>
    </source>
</reference>
<evidence type="ECO:0000256" key="5">
    <source>
        <dbReference type="ARBA" id="ARBA00022822"/>
    </source>
</evidence>
<evidence type="ECO:0000256" key="7">
    <source>
        <dbReference type="ARBA" id="ARBA00082672"/>
    </source>
</evidence>
<dbReference type="GeneID" id="30001636"/>
<dbReference type="GO" id="GO:0000162">
    <property type="term" value="P:L-tryptophan biosynthetic process"/>
    <property type="evidence" value="ECO:0007669"/>
    <property type="project" value="UniProtKB-KW"/>
</dbReference>
<accession>A0A1G4NR50</accession>
<dbReference type="EMBL" id="LT622862">
    <property type="protein sequence ID" value="SCW21046.1"/>
    <property type="molecule type" value="Genomic_DNA"/>
</dbReference>
<reference evidence="9" key="2">
    <citation type="submission" date="2016-10" db="EMBL/GenBank/DDBJ databases">
        <title>Chloroplast genomes as a tool to resolve red algal phylogenies: a case study in the Nemaliales.</title>
        <authorList>
            <person name="Costa J.F."/>
            <person name="Lin S.M."/>
            <person name="Macaya E.C."/>
            <person name="Fernandez-Garcia C."/>
            <person name="Verbruggen H."/>
        </authorList>
    </citation>
    <scope>NUCLEOTIDE SEQUENCE</scope>
    <source>
        <strain evidence="9">J.0165</strain>
    </source>
</reference>
<feature type="domain" description="Glutamine amidotransferase" evidence="8">
    <location>
        <begin position="4"/>
        <end position="186"/>
    </location>
</feature>